<comment type="caution">
    <text evidence="1">The sequence shown here is derived from an EMBL/GenBank/DDBJ whole genome shotgun (WGS) entry which is preliminary data.</text>
</comment>
<proteinExistence type="predicted"/>
<evidence type="ECO:0000313" key="2">
    <source>
        <dbReference type="Proteomes" id="UP000584374"/>
    </source>
</evidence>
<protein>
    <recommendedName>
        <fullName evidence="3">Excreted virulence factor EspC (Type VII ESX diderm)</fullName>
    </recommendedName>
</protein>
<accession>A0A840QIV1</accession>
<organism evidence="1 2">
    <name type="scientific">Saccharopolyspora phatthalungensis</name>
    <dbReference type="NCBI Taxonomy" id="664693"/>
    <lineage>
        <taxon>Bacteria</taxon>
        <taxon>Bacillati</taxon>
        <taxon>Actinomycetota</taxon>
        <taxon>Actinomycetes</taxon>
        <taxon>Pseudonocardiales</taxon>
        <taxon>Pseudonocardiaceae</taxon>
        <taxon>Saccharopolyspora</taxon>
    </lineage>
</organism>
<name>A0A840QIV1_9PSEU</name>
<dbReference type="EMBL" id="JACHIW010000002">
    <property type="protein sequence ID" value="MBB5158709.1"/>
    <property type="molecule type" value="Genomic_DNA"/>
</dbReference>
<gene>
    <name evidence="1" type="ORF">BJ970_006308</name>
</gene>
<evidence type="ECO:0000313" key="1">
    <source>
        <dbReference type="EMBL" id="MBB5158709.1"/>
    </source>
</evidence>
<reference evidence="1 2" key="1">
    <citation type="submission" date="2020-08" db="EMBL/GenBank/DDBJ databases">
        <title>Sequencing the genomes of 1000 actinobacteria strains.</title>
        <authorList>
            <person name="Klenk H.-P."/>
        </authorList>
    </citation>
    <scope>NUCLEOTIDE SEQUENCE [LARGE SCALE GENOMIC DNA]</scope>
    <source>
        <strain evidence="1 2">DSM 45584</strain>
    </source>
</reference>
<dbReference type="RefSeq" id="WP_184730644.1">
    <property type="nucleotide sequence ID" value="NZ_JACHIW010000002.1"/>
</dbReference>
<dbReference type="AlphaFoldDB" id="A0A840QIV1"/>
<evidence type="ECO:0008006" key="3">
    <source>
        <dbReference type="Google" id="ProtNLM"/>
    </source>
</evidence>
<sequence length="102" mass="10949">MSDREQVEVTMQALIDAAKGLNAVIDDMSDHGLQGVDDLGSDSAAYGHDRLAGAVRGFAEGWSYGLSVLVRDATGLSESLAESAETYAEAEHISVEEFMKRR</sequence>
<dbReference type="Proteomes" id="UP000584374">
    <property type="component" value="Unassembled WGS sequence"/>
</dbReference>
<keyword evidence="2" id="KW-1185">Reference proteome</keyword>